<proteinExistence type="predicted"/>
<name>A0ACC1HIC2_9FUNG</name>
<accession>A0ACC1HIC2</accession>
<reference evidence="1" key="1">
    <citation type="submission" date="2022-06" db="EMBL/GenBank/DDBJ databases">
        <title>Phylogenomic reconstructions and comparative analyses of Kickxellomycotina fungi.</title>
        <authorList>
            <person name="Reynolds N.K."/>
            <person name="Stajich J.E."/>
            <person name="Barry K."/>
            <person name="Grigoriev I.V."/>
            <person name="Crous P."/>
            <person name="Smith M.E."/>
        </authorList>
    </citation>
    <scope>NUCLEOTIDE SEQUENCE</scope>
    <source>
        <strain evidence="1">RSA 2271</strain>
    </source>
</reference>
<dbReference type="Proteomes" id="UP001145114">
    <property type="component" value="Unassembled WGS sequence"/>
</dbReference>
<sequence length="179" mass="20682">MVLIKEYRITNNCTVDEYHIAQLFAVAKMSLEETGNGEGVKVVENKPYDNEMGKGQYTKKIYYLKSKLPPMVVKIIPEDALELIEEAWNGFPHCKTVLTNKYMKDNFRLVTESMHLPDRGETDNALNTDPDTLAKRKVDFIDITDDNSMDRSNYKKEEDPKLYRSKVTGRGPLNTPNWR</sequence>
<comment type="caution">
    <text evidence="1">The sequence shown here is derived from an EMBL/GenBank/DDBJ whole genome shotgun (WGS) entry which is preliminary data.</text>
</comment>
<dbReference type="EMBL" id="JAMZIH010005481">
    <property type="protein sequence ID" value="KAJ1675115.1"/>
    <property type="molecule type" value="Genomic_DNA"/>
</dbReference>
<feature type="non-terminal residue" evidence="1">
    <location>
        <position position="179"/>
    </location>
</feature>
<evidence type="ECO:0000313" key="2">
    <source>
        <dbReference type="Proteomes" id="UP001145114"/>
    </source>
</evidence>
<organism evidence="1 2">
    <name type="scientific">Spiromyces aspiralis</name>
    <dbReference type="NCBI Taxonomy" id="68401"/>
    <lineage>
        <taxon>Eukaryota</taxon>
        <taxon>Fungi</taxon>
        <taxon>Fungi incertae sedis</taxon>
        <taxon>Zoopagomycota</taxon>
        <taxon>Kickxellomycotina</taxon>
        <taxon>Kickxellomycetes</taxon>
        <taxon>Kickxellales</taxon>
        <taxon>Kickxellaceae</taxon>
        <taxon>Spiromyces</taxon>
    </lineage>
</organism>
<keyword evidence="2" id="KW-1185">Reference proteome</keyword>
<protein>
    <submittedName>
        <fullName evidence="1">Uncharacterized protein</fullName>
    </submittedName>
</protein>
<evidence type="ECO:0000313" key="1">
    <source>
        <dbReference type="EMBL" id="KAJ1675115.1"/>
    </source>
</evidence>
<gene>
    <name evidence="1" type="ORF">EV182_001909</name>
</gene>